<proteinExistence type="predicted"/>
<protein>
    <recommendedName>
        <fullName evidence="4">Type II secretion system protein GspC N-terminal domain-containing protein</fullName>
    </recommendedName>
</protein>
<evidence type="ECO:0000313" key="2">
    <source>
        <dbReference type="EMBL" id="PIW66396.1"/>
    </source>
</evidence>
<dbReference type="Gene3D" id="2.30.30.830">
    <property type="match status" value="1"/>
</dbReference>
<dbReference type="EMBL" id="PFGP01000083">
    <property type="protein sequence ID" value="PIW66396.1"/>
    <property type="molecule type" value="Genomic_DNA"/>
</dbReference>
<accession>A0A2J0LNS5</accession>
<feature type="transmembrane region" description="Helical" evidence="1">
    <location>
        <begin position="12"/>
        <end position="33"/>
    </location>
</feature>
<evidence type="ECO:0000313" key="3">
    <source>
        <dbReference type="Proteomes" id="UP000231267"/>
    </source>
</evidence>
<sequence>MDFNRLKLARINNILAVLFLLVLVYLLYDLFVFTAPRISDSIKKSGTNIIHEDSSPQNAKQKSSDISVARQLDYYTQKIGAKNLFKASLVEESSNTTIAATEAQTLILKGVIAGRNPQAVIEDTKTQKTYFVVKNDKIGDIIIDSVEENKVKLKLGSEIFVLTL</sequence>
<dbReference type="AlphaFoldDB" id="A0A2J0LNS5"/>
<name>A0A2J0LNS5_9BACT</name>
<keyword evidence="1" id="KW-0472">Membrane</keyword>
<keyword evidence="1" id="KW-1133">Transmembrane helix</keyword>
<reference evidence="2 3" key="1">
    <citation type="submission" date="2017-09" db="EMBL/GenBank/DDBJ databases">
        <title>Depth-based differentiation of microbial function through sediment-hosted aquifers and enrichment of novel symbionts in the deep terrestrial subsurface.</title>
        <authorList>
            <person name="Probst A.J."/>
            <person name="Ladd B."/>
            <person name="Jarett J.K."/>
            <person name="Geller-Mcgrath D.E."/>
            <person name="Sieber C.M."/>
            <person name="Emerson J.B."/>
            <person name="Anantharaman K."/>
            <person name="Thomas B.C."/>
            <person name="Malmstrom R."/>
            <person name="Stieglmeier M."/>
            <person name="Klingl A."/>
            <person name="Woyke T."/>
            <person name="Ryan C.M."/>
            <person name="Banfield J.F."/>
        </authorList>
    </citation>
    <scope>NUCLEOTIDE SEQUENCE [LARGE SCALE GENOMIC DNA]</scope>
    <source>
        <strain evidence="2">CG12_big_fil_rev_8_21_14_0_65_43_15</strain>
    </source>
</reference>
<gene>
    <name evidence="2" type="ORF">COW11_03565</name>
</gene>
<organism evidence="2 3">
    <name type="scientific">Candidatus Taenaricola geysiri</name>
    <dbReference type="NCBI Taxonomy" id="1974752"/>
    <lineage>
        <taxon>Bacteria</taxon>
        <taxon>Pseudomonadati</taxon>
        <taxon>Candidatus Omnitrophota</taxon>
        <taxon>Candidatus Taenaricola</taxon>
    </lineage>
</organism>
<comment type="caution">
    <text evidence="2">The sequence shown here is derived from an EMBL/GenBank/DDBJ whole genome shotgun (WGS) entry which is preliminary data.</text>
</comment>
<keyword evidence="1" id="KW-0812">Transmembrane</keyword>
<dbReference type="Proteomes" id="UP000231267">
    <property type="component" value="Unassembled WGS sequence"/>
</dbReference>
<evidence type="ECO:0000256" key="1">
    <source>
        <dbReference type="SAM" id="Phobius"/>
    </source>
</evidence>
<evidence type="ECO:0008006" key="4">
    <source>
        <dbReference type="Google" id="ProtNLM"/>
    </source>
</evidence>